<dbReference type="KEGG" id="ccx:COCOR_03757"/>
<evidence type="ECO:0000256" key="1">
    <source>
        <dbReference type="SAM" id="Phobius"/>
    </source>
</evidence>
<dbReference type="OrthoDB" id="5510365at2"/>
<keyword evidence="3" id="KW-1185">Reference proteome</keyword>
<feature type="transmembrane region" description="Helical" evidence="1">
    <location>
        <begin position="60"/>
        <end position="87"/>
    </location>
</feature>
<evidence type="ECO:0000313" key="3">
    <source>
        <dbReference type="Proteomes" id="UP000007587"/>
    </source>
</evidence>
<reference evidence="2 3" key="1">
    <citation type="journal article" date="2012" name="J. Bacteriol.">
        <title>Complete Genome Sequence of the Fruiting Myxobacterium Corallococcus coralloides DSM 2259.</title>
        <authorList>
            <person name="Huntley S."/>
            <person name="Zhang Y."/>
            <person name="Treuner-Lange A."/>
            <person name="Kneip S."/>
            <person name="Sensen C.W."/>
            <person name="Sogaard-Andersen L."/>
        </authorList>
    </citation>
    <scope>NUCLEOTIDE SEQUENCE [LARGE SCALE GENOMIC DNA]</scope>
    <source>
        <strain evidence="3">ATCC 25202 / DSM 2259 / NBRC 100086 / M2</strain>
    </source>
</reference>
<organism evidence="2 3">
    <name type="scientific">Corallococcus coralloides (strain ATCC 25202 / DSM 2259 / NBRC 100086 / M2)</name>
    <name type="common">Myxococcus coralloides</name>
    <dbReference type="NCBI Taxonomy" id="1144275"/>
    <lineage>
        <taxon>Bacteria</taxon>
        <taxon>Pseudomonadati</taxon>
        <taxon>Myxococcota</taxon>
        <taxon>Myxococcia</taxon>
        <taxon>Myxococcales</taxon>
        <taxon>Cystobacterineae</taxon>
        <taxon>Myxococcaceae</taxon>
        <taxon>Corallococcus</taxon>
    </lineage>
</organism>
<feature type="transmembrane region" description="Helical" evidence="1">
    <location>
        <begin position="20"/>
        <end position="40"/>
    </location>
</feature>
<evidence type="ECO:0000313" key="2">
    <source>
        <dbReference type="EMBL" id="AFE05416.1"/>
    </source>
</evidence>
<dbReference type="STRING" id="1144275.COCOR_03757"/>
<dbReference type="InParanoid" id="H8MPU4"/>
<sequence>MASSTPVRPASGVDDANARLTACSVSIGLYVIACFLPALITRTPHGGGDSATNGAFLLLIGWTGVVSGNFGWLANPLLLVALFMLGLRRNQKAFWFGGTACILGLSSIATMHAYNSDVQGTAIGFYVWMASLLIVPVAALFLRKPPSR</sequence>
<name>H8MPU4_CORCM</name>
<keyword evidence="1" id="KW-1133">Transmembrane helix</keyword>
<dbReference type="Proteomes" id="UP000007587">
    <property type="component" value="Chromosome"/>
</dbReference>
<keyword evidence="1" id="KW-0812">Transmembrane</keyword>
<feature type="transmembrane region" description="Helical" evidence="1">
    <location>
        <begin position="94"/>
        <end position="114"/>
    </location>
</feature>
<feature type="transmembrane region" description="Helical" evidence="1">
    <location>
        <begin position="120"/>
        <end position="142"/>
    </location>
</feature>
<dbReference type="RefSeq" id="WP_014396569.1">
    <property type="nucleotide sequence ID" value="NC_017030.1"/>
</dbReference>
<dbReference type="AlphaFoldDB" id="H8MPU4"/>
<keyword evidence="1" id="KW-0472">Membrane</keyword>
<accession>H8MPU4</accession>
<dbReference type="eggNOG" id="ENOG5033IPY">
    <property type="taxonomic scope" value="Bacteria"/>
</dbReference>
<gene>
    <name evidence="2" type="ordered locus">COCOR_03757</name>
</gene>
<dbReference type="EMBL" id="CP003389">
    <property type="protein sequence ID" value="AFE05416.1"/>
    <property type="molecule type" value="Genomic_DNA"/>
</dbReference>
<reference evidence="3" key="2">
    <citation type="submission" date="2012-03" db="EMBL/GenBank/DDBJ databases">
        <title>Genome sequence of the fruiting myxobacterium Corallococcus coralloides DSM 2259.</title>
        <authorList>
            <person name="Huntley S."/>
            <person name="Zhang Y."/>
            <person name="Treuner-Lange A."/>
            <person name="Sensen C.W."/>
            <person name="Sogaard-Andersen L."/>
        </authorList>
    </citation>
    <scope>NUCLEOTIDE SEQUENCE [LARGE SCALE GENOMIC DNA]</scope>
    <source>
        <strain evidence="3">ATCC 25202 / DSM 2259 / NBRC 100086 / M2</strain>
    </source>
</reference>
<dbReference type="HOGENOM" id="CLU_149209_0_0_7"/>
<protein>
    <submittedName>
        <fullName evidence="2">Uncharacterized protein</fullName>
    </submittedName>
</protein>
<proteinExistence type="predicted"/>